<feature type="transmembrane region" description="Helical" evidence="1">
    <location>
        <begin position="47"/>
        <end position="71"/>
    </location>
</feature>
<dbReference type="AlphaFoldDB" id="A0A6V7XTZ0"/>
<evidence type="ECO:0000256" key="1">
    <source>
        <dbReference type="SAM" id="Phobius"/>
    </source>
</evidence>
<keyword evidence="1" id="KW-0812">Transmembrane</keyword>
<comment type="caution">
    <text evidence="2">The sequence shown here is derived from an EMBL/GenBank/DDBJ whole genome shotgun (WGS) entry which is preliminary data.</text>
</comment>
<protein>
    <submittedName>
        <fullName evidence="2">Uncharacterized protein</fullName>
    </submittedName>
</protein>
<evidence type="ECO:0000313" key="3">
    <source>
        <dbReference type="Proteomes" id="UP000580250"/>
    </source>
</evidence>
<name>A0A6V7XTZ0_MELEN</name>
<gene>
    <name evidence="2" type="ORF">MENT_LOCUS56447</name>
</gene>
<keyword evidence="1" id="KW-1133">Transmembrane helix</keyword>
<accession>A0A6V7XTZ0</accession>
<dbReference type="Proteomes" id="UP000580250">
    <property type="component" value="Unassembled WGS sequence"/>
</dbReference>
<reference evidence="2 3" key="1">
    <citation type="submission" date="2020-08" db="EMBL/GenBank/DDBJ databases">
        <authorList>
            <person name="Koutsovoulos G."/>
            <person name="Danchin GJ E."/>
        </authorList>
    </citation>
    <scope>NUCLEOTIDE SEQUENCE [LARGE SCALE GENOMIC DNA]</scope>
</reference>
<dbReference type="EMBL" id="CAJEWN010002256">
    <property type="protein sequence ID" value="CAD2202796.1"/>
    <property type="molecule type" value="Genomic_DNA"/>
</dbReference>
<feature type="transmembrane region" description="Helical" evidence="1">
    <location>
        <begin position="157"/>
        <end position="187"/>
    </location>
</feature>
<feature type="transmembrane region" description="Helical" evidence="1">
    <location>
        <begin position="16"/>
        <end position="35"/>
    </location>
</feature>
<sequence>MVVCGGPDWMASSKRFASGGGLVALNMLLVVGGSLHACGGGLVALNMLLVVVALLMLVVVVGGSLHALVVGGSQHALGGWPCFWWLSTCSWWPADVMLDARFSTPCTGGGSSTCPVLVYMVFLINTWPAQQVVWMVWTKQNMLHWMESVVGDFNINLFLIILMTTLLITPTLNSTNLLATSFALHLLKSNRSTKRQLFALVSPKDGTKISKSLRPYFEGGQLNILFGSSNSQKIVKRVVEVYEIRAVFIIIDEKSNISERKAGRASPQGPIHS</sequence>
<feature type="transmembrane region" description="Helical" evidence="1">
    <location>
        <begin position="116"/>
        <end position="137"/>
    </location>
</feature>
<evidence type="ECO:0000313" key="2">
    <source>
        <dbReference type="EMBL" id="CAD2202796.1"/>
    </source>
</evidence>
<proteinExistence type="predicted"/>
<keyword evidence="1" id="KW-0472">Membrane</keyword>
<organism evidence="2 3">
    <name type="scientific">Meloidogyne enterolobii</name>
    <name type="common">Root-knot nematode worm</name>
    <name type="synonym">Meloidogyne mayaguensis</name>
    <dbReference type="NCBI Taxonomy" id="390850"/>
    <lineage>
        <taxon>Eukaryota</taxon>
        <taxon>Metazoa</taxon>
        <taxon>Ecdysozoa</taxon>
        <taxon>Nematoda</taxon>
        <taxon>Chromadorea</taxon>
        <taxon>Rhabditida</taxon>
        <taxon>Tylenchina</taxon>
        <taxon>Tylenchomorpha</taxon>
        <taxon>Tylenchoidea</taxon>
        <taxon>Meloidogynidae</taxon>
        <taxon>Meloidogyninae</taxon>
        <taxon>Meloidogyne</taxon>
    </lineage>
</organism>